<reference evidence="7 8" key="1">
    <citation type="submission" date="2017-12" db="EMBL/GenBank/DDBJ databases">
        <title>Comparative genomics of Botrytis spp.</title>
        <authorList>
            <person name="Valero-Jimenez C.A."/>
            <person name="Tapia P."/>
            <person name="Veloso J."/>
            <person name="Silva-Moreno E."/>
            <person name="Staats M."/>
            <person name="Valdes J.H."/>
            <person name="Van Kan J.A.L."/>
        </authorList>
    </citation>
    <scope>NUCLEOTIDE SEQUENCE [LARGE SCALE GENOMIC DNA]</scope>
    <source>
        <strain evidence="7 8">MUCL435</strain>
    </source>
</reference>
<accession>A0A4S8QL85</accession>
<dbReference type="EMBL" id="PQXL01000700">
    <property type="protein sequence ID" value="THV44192.1"/>
    <property type="molecule type" value="Genomic_DNA"/>
</dbReference>
<comment type="caution">
    <text evidence="7">The sequence shown here is derived from an EMBL/GenBank/DDBJ whole genome shotgun (WGS) entry which is preliminary data.</text>
</comment>
<organism evidence="7 8">
    <name type="scientific">Botrytis galanthina</name>
    <dbReference type="NCBI Taxonomy" id="278940"/>
    <lineage>
        <taxon>Eukaryota</taxon>
        <taxon>Fungi</taxon>
        <taxon>Dikarya</taxon>
        <taxon>Ascomycota</taxon>
        <taxon>Pezizomycotina</taxon>
        <taxon>Leotiomycetes</taxon>
        <taxon>Helotiales</taxon>
        <taxon>Sclerotiniaceae</taxon>
        <taxon>Botrytis</taxon>
    </lineage>
</organism>
<evidence type="ECO:0000256" key="1">
    <source>
        <dbReference type="ARBA" id="ARBA00007992"/>
    </source>
</evidence>
<feature type="domain" description="FAD-binding" evidence="6">
    <location>
        <begin position="7"/>
        <end position="361"/>
    </location>
</feature>
<comment type="similarity">
    <text evidence="1">Belongs to the paxM FAD-dependent monooxygenase family.</text>
</comment>
<dbReference type="InterPro" id="IPR050493">
    <property type="entry name" value="FAD-dep_Monooxygenase_BioMet"/>
</dbReference>
<keyword evidence="2" id="KW-0285">Flavoprotein</keyword>
<protein>
    <recommendedName>
        <fullName evidence="6">FAD-binding domain-containing protein</fullName>
    </recommendedName>
</protein>
<proteinExistence type="inferred from homology"/>
<evidence type="ECO:0000259" key="6">
    <source>
        <dbReference type="Pfam" id="PF01494"/>
    </source>
</evidence>
<dbReference type="PRINTS" id="PR00420">
    <property type="entry name" value="RNGMNOXGNASE"/>
</dbReference>
<gene>
    <name evidence="7" type="ORF">BGAL_0705g00010</name>
</gene>
<name>A0A4S8QL85_9HELO</name>
<dbReference type="GO" id="GO:0004497">
    <property type="term" value="F:monooxygenase activity"/>
    <property type="evidence" value="ECO:0007669"/>
    <property type="project" value="UniProtKB-KW"/>
</dbReference>
<dbReference type="AlphaFoldDB" id="A0A4S8QL85"/>
<keyword evidence="5" id="KW-0503">Monooxygenase</keyword>
<dbReference type="InterPro" id="IPR036188">
    <property type="entry name" value="FAD/NAD-bd_sf"/>
</dbReference>
<keyword evidence="4" id="KW-0560">Oxidoreductase</keyword>
<sequence length="444" mass="49693">MGAEETCEVVIVGAGLVGLATAIGLRKAGHKVIALDRAEAFSKISAGIAIPPNATRALASFDVVDAVGEAAFQPTKLVVRSYHKGDVLTSQPYVPDLQDKYNAPYFSAHRATFHNILLEKAVSLGITIKLNAIVTKIDFDTPAVYLENGDFYKGDLVLGADGENSQCRNLLLGRSEPPIHAGDVIFAMDIKADLMWQHEDLREFLDPPNVNMYFGPGTHIVVFALKEDGLVHIIGSRYDDPDNKVRARPQPMDMAEIRTFLKDWDPRLRKIVDIAEEGLRWTLTKTSELRQRSHPNGTFALIGDSAHSMSPFLAQGAAMGIEDAAVITALFSKLSHKSQIPDFLSIYEQIRSPRAQELKRRSTDMRLVFALHDGPQQQERDRQIREHKPFHGFPLPWMDPVFQDWLYSYDANSEVEKAWEKYARGEWLGTRGTWKILGKNRNSS</sequence>
<evidence type="ECO:0000256" key="2">
    <source>
        <dbReference type="ARBA" id="ARBA00022630"/>
    </source>
</evidence>
<dbReference type="GO" id="GO:0071949">
    <property type="term" value="F:FAD binding"/>
    <property type="evidence" value="ECO:0007669"/>
    <property type="project" value="InterPro"/>
</dbReference>
<dbReference type="PANTHER" id="PTHR13789">
    <property type="entry name" value="MONOOXYGENASE"/>
    <property type="match status" value="1"/>
</dbReference>
<dbReference type="PANTHER" id="PTHR13789:SF238">
    <property type="entry name" value="PUTATIVE (AFU_ORTHOLOGUE AFUA_2G01680)-RELATED"/>
    <property type="match status" value="1"/>
</dbReference>
<evidence type="ECO:0000256" key="5">
    <source>
        <dbReference type="ARBA" id="ARBA00023033"/>
    </source>
</evidence>
<dbReference type="OrthoDB" id="16820at2759"/>
<evidence type="ECO:0000256" key="4">
    <source>
        <dbReference type="ARBA" id="ARBA00023002"/>
    </source>
</evidence>
<evidence type="ECO:0000313" key="7">
    <source>
        <dbReference type="EMBL" id="THV44192.1"/>
    </source>
</evidence>
<dbReference type="Gene3D" id="3.50.50.60">
    <property type="entry name" value="FAD/NAD(P)-binding domain"/>
    <property type="match status" value="1"/>
</dbReference>
<keyword evidence="8" id="KW-1185">Reference proteome</keyword>
<dbReference type="Proteomes" id="UP000308671">
    <property type="component" value="Unassembled WGS sequence"/>
</dbReference>
<dbReference type="InterPro" id="IPR002938">
    <property type="entry name" value="FAD-bd"/>
</dbReference>
<evidence type="ECO:0000313" key="8">
    <source>
        <dbReference type="Proteomes" id="UP000308671"/>
    </source>
</evidence>
<keyword evidence="3" id="KW-0274">FAD</keyword>
<dbReference type="SUPFAM" id="SSF51905">
    <property type="entry name" value="FAD/NAD(P)-binding domain"/>
    <property type="match status" value="1"/>
</dbReference>
<evidence type="ECO:0000256" key="3">
    <source>
        <dbReference type="ARBA" id="ARBA00022827"/>
    </source>
</evidence>
<dbReference type="Pfam" id="PF01494">
    <property type="entry name" value="FAD_binding_3"/>
    <property type="match status" value="1"/>
</dbReference>